<dbReference type="EMBL" id="CM031811">
    <property type="protein sequence ID" value="KAG6662079.1"/>
    <property type="molecule type" value="Genomic_DNA"/>
</dbReference>
<dbReference type="Proteomes" id="UP000811609">
    <property type="component" value="Chromosome 3"/>
</dbReference>
<gene>
    <name evidence="2" type="ORF">CIPAW_03G218300</name>
</gene>
<dbReference type="AlphaFoldDB" id="A0A8T1R6B4"/>
<evidence type="ECO:0000256" key="1">
    <source>
        <dbReference type="SAM" id="MobiDB-lite"/>
    </source>
</evidence>
<protein>
    <submittedName>
        <fullName evidence="2">Uncharacterized protein</fullName>
    </submittedName>
</protein>
<keyword evidence="3" id="KW-1185">Reference proteome</keyword>
<evidence type="ECO:0000313" key="3">
    <source>
        <dbReference type="Proteomes" id="UP000811609"/>
    </source>
</evidence>
<name>A0A8T1R6B4_CARIL</name>
<reference evidence="2" key="1">
    <citation type="submission" date="2020-12" db="EMBL/GenBank/DDBJ databases">
        <title>WGS assembly of Carya illinoinensis cv. Pawnee.</title>
        <authorList>
            <person name="Platts A."/>
            <person name="Shu S."/>
            <person name="Wright S."/>
            <person name="Barry K."/>
            <person name="Edger P."/>
            <person name="Pires J.C."/>
            <person name="Schmutz J."/>
        </authorList>
    </citation>
    <scope>NUCLEOTIDE SEQUENCE</scope>
    <source>
        <tissue evidence="2">Leaf</tissue>
    </source>
</reference>
<comment type="caution">
    <text evidence="2">The sequence shown here is derived from an EMBL/GenBank/DDBJ whole genome shotgun (WGS) entry which is preliminary data.</text>
</comment>
<evidence type="ECO:0000313" key="2">
    <source>
        <dbReference type="EMBL" id="KAG6662079.1"/>
    </source>
</evidence>
<accession>A0A8T1R6B4</accession>
<sequence>MATGVVVPLQQQEGLLKKVLLWLPESRLCSPERERERAYSSASSHAHREINF</sequence>
<organism evidence="2 3">
    <name type="scientific">Carya illinoinensis</name>
    <name type="common">Pecan</name>
    <dbReference type="NCBI Taxonomy" id="32201"/>
    <lineage>
        <taxon>Eukaryota</taxon>
        <taxon>Viridiplantae</taxon>
        <taxon>Streptophyta</taxon>
        <taxon>Embryophyta</taxon>
        <taxon>Tracheophyta</taxon>
        <taxon>Spermatophyta</taxon>
        <taxon>Magnoliopsida</taxon>
        <taxon>eudicotyledons</taxon>
        <taxon>Gunneridae</taxon>
        <taxon>Pentapetalae</taxon>
        <taxon>rosids</taxon>
        <taxon>fabids</taxon>
        <taxon>Fagales</taxon>
        <taxon>Juglandaceae</taxon>
        <taxon>Carya</taxon>
    </lineage>
</organism>
<proteinExistence type="predicted"/>
<feature type="region of interest" description="Disordered" evidence="1">
    <location>
        <begin position="33"/>
        <end position="52"/>
    </location>
</feature>